<feature type="domain" description="Beta-lactamase-related" evidence="1">
    <location>
        <begin position="14"/>
        <end position="334"/>
    </location>
</feature>
<dbReference type="PANTHER" id="PTHR46825:SF9">
    <property type="entry name" value="BETA-LACTAMASE-RELATED DOMAIN-CONTAINING PROTEIN"/>
    <property type="match status" value="1"/>
</dbReference>
<protein>
    <submittedName>
        <fullName evidence="2">Serine hydrolase</fullName>
    </submittedName>
</protein>
<dbReference type="GO" id="GO:0016787">
    <property type="term" value="F:hydrolase activity"/>
    <property type="evidence" value="ECO:0007669"/>
    <property type="project" value="UniProtKB-KW"/>
</dbReference>
<dbReference type="SUPFAM" id="SSF56601">
    <property type="entry name" value="beta-lactamase/transpeptidase-like"/>
    <property type="match status" value="1"/>
</dbReference>
<gene>
    <name evidence="2" type="ORF">I4J89_33705</name>
</gene>
<name>A0A931G2U0_9ACTN</name>
<dbReference type="AlphaFoldDB" id="A0A931G2U0"/>
<dbReference type="Gene3D" id="3.40.710.10">
    <property type="entry name" value="DD-peptidase/beta-lactamase superfamily"/>
    <property type="match status" value="1"/>
</dbReference>
<sequence>MTSLAQIDRWLSERFAGVLAAHRIPGAAIAVAVGDDVIQHAAGVLHTATGVEATPDSVFQVGSVTKLLTATLLMQLVDEGRVELDAPVRRYLPGFRVADEAASAAITVRHLLTHTAGFGGDVFTDTGRNDDAIELYVAALAEVEQDFPPGTMFSYNNAAYVVLGRLIEVLRDRPYAECLRDGLIEPLGLTHTALGAERAIMFRAAVGHLSDGPGEPEHPAPLWNLPAAHAPAGSLLAMRPRDLLAFARLHLRNGVGPDGAAVLSPASVAAMREQQVTLPALAGFGDGWGLGWELGHWPGGTVIGHSGNTLGQSANLRVVPAAGVSIAFVQNGGEVATTVHELVGFLLRELAGVELPALPRPPAQPEPADAERYAGVYVSPAGELVVSGDEDGRLWLEHRPAGIFAELGPVEPVEEIVRLDGDTFVPARPRLGWHRTVVFLGDDGHGRPQYLHGGRVSRRVARTLS</sequence>
<dbReference type="InterPro" id="IPR050491">
    <property type="entry name" value="AmpC-like"/>
</dbReference>
<keyword evidence="2" id="KW-0378">Hydrolase</keyword>
<keyword evidence="3" id="KW-1185">Reference proteome</keyword>
<evidence type="ECO:0000313" key="3">
    <source>
        <dbReference type="Proteomes" id="UP000598146"/>
    </source>
</evidence>
<dbReference type="Pfam" id="PF00144">
    <property type="entry name" value="Beta-lactamase"/>
    <property type="match status" value="1"/>
</dbReference>
<comment type="caution">
    <text evidence="2">The sequence shown here is derived from an EMBL/GenBank/DDBJ whole genome shotgun (WGS) entry which is preliminary data.</text>
</comment>
<dbReference type="EMBL" id="JADQTO010000020">
    <property type="protein sequence ID" value="MBG0566416.1"/>
    <property type="molecule type" value="Genomic_DNA"/>
</dbReference>
<dbReference type="PANTHER" id="PTHR46825">
    <property type="entry name" value="D-ALANYL-D-ALANINE-CARBOXYPEPTIDASE/ENDOPEPTIDASE AMPH"/>
    <property type="match status" value="1"/>
</dbReference>
<dbReference type="InterPro" id="IPR012338">
    <property type="entry name" value="Beta-lactam/transpept-like"/>
</dbReference>
<reference evidence="2" key="1">
    <citation type="submission" date="2020-11" db="EMBL/GenBank/DDBJ databases">
        <title>Isolation and identification of active actinomycetes.</title>
        <authorList>
            <person name="Sun X."/>
        </authorList>
    </citation>
    <scope>NUCLEOTIDE SEQUENCE</scope>
    <source>
        <strain evidence="2">NEAU-A11</strain>
    </source>
</reference>
<dbReference type="InterPro" id="IPR001466">
    <property type="entry name" value="Beta-lactam-related"/>
</dbReference>
<dbReference type="RefSeq" id="WP_196418195.1">
    <property type="nucleotide sequence ID" value="NZ_JADQTO010000020.1"/>
</dbReference>
<organism evidence="2 3">
    <name type="scientific">Actinoplanes aureus</name>
    <dbReference type="NCBI Taxonomy" id="2792083"/>
    <lineage>
        <taxon>Bacteria</taxon>
        <taxon>Bacillati</taxon>
        <taxon>Actinomycetota</taxon>
        <taxon>Actinomycetes</taxon>
        <taxon>Micromonosporales</taxon>
        <taxon>Micromonosporaceae</taxon>
        <taxon>Actinoplanes</taxon>
    </lineage>
</organism>
<evidence type="ECO:0000313" key="2">
    <source>
        <dbReference type="EMBL" id="MBG0566416.1"/>
    </source>
</evidence>
<dbReference type="Proteomes" id="UP000598146">
    <property type="component" value="Unassembled WGS sequence"/>
</dbReference>
<accession>A0A931G2U0</accession>
<evidence type="ECO:0000259" key="1">
    <source>
        <dbReference type="Pfam" id="PF00144"/>
    </source>
</evidence>
<proteinExistence type="predicted"/>